<reference evidence="2 3" key="1">
    <citation type="submission" date="2017-10" db="EMBL/GenBank/DDBJ databases">
        <title>Resolving the taxonomy of Roseburia spp., Eubacterium rectale and Agathobacter spp. through phylogenomic analysis.</title>
        <authorList>
            <person name="Sheridan P.O."/>
            <person name="Walker A.W."/>
            <person name="Duncan S.H."/>
            <person name="Scott K.P."/>
            <person name="Toole P.W.O."/>
            <person name="Luis P."/>
            <person name="Flint H.J."/>
        </authorList>
    </citation>
    <scope>NUCLEOTIDE SEQUENCE [LARGE SCALE GENOMIC DNA]</scope>
    <source>
        <strain evidence="2 3">JK623</strain>
    </source>
</reference>
<keyword evidence="3" id="KW-1185">Reference proteome</keyword>
<keyword evidence="1" id="KW-1133">Transmembrane helix</keyword>
<gene>
    <name evidence="2" type="ORF">CSX02_11535</name>
</gene>
<comment type="caution">
    <text evidence="2">The sequence shown here is derived from an EMBL/GenBank/DDBJ whole genome shotgun (WGS) entry which is preliminary data.</text>
</comment>
<keyword evidence="1" id="KW-0472">Membrane</keyword>
<protein>
    <submittedName>
        <fullName evidence="2">Uncharacterized protein</fullName>
    </submittedName>
</protein>
<evidence type="ECO:0000313" key="2">
    <source>
        <dbReference type="EMBL" id="PHU36797.1"/>
    </source>
</evidence>
<accession>A0A2G3E0I3</accession>
<keyword evidence="1" id="KW-0812">Transmembrane</keyword>
<proteinExistence type="predicted"/>
<dbReference type="Gene3D" id="2.60.40.2700">
    <property type="match status" value="1"/>
</dbReference>
<evidence type="ECO:0000313" key="3">
    <source>
        <dbReference type="Proteomes" id="UP000224563"/>
    </source>
</evidence>
<evidence type="ECO:0000256" key="1">
    <source>
        <dbReference type="SAM" id="Phobius"/>
    </source>
</evidence>
<feature type="transmembrane region" description="Helical" evidence="1">
    <location>
        <begin position="140"/>
        <end position="160"/>
    </location>
</feature>
<dbReference type="EMBL" id="PDYG01000123">
    <property type="protein sequence ID" value="PHU36797.1"/>
    <property type="molecule type" value="Genomic_DNA"/>
</dbReference>
<feature type="transmembrane region" description="Helical" evidence="1">
    <location>
        <begin position="106"/>
        <end position="128"/>
    </location>
</feature>
<organism evidence="2 3">
    <name type="scientific">Agathobacter ruminis</name>
    <dbReference type="NCBI Taxonomy" id="1712665"/>
    <lineage>
        <taxon>Bacteria</taxon>
        <taxon>Bacillati</taxon>
        <taxon>Bacillota</taxon>
        <taxon>Clostridia</taxon>
        <taxon>Lachnospirales</taxon>
        <taxon>Lachnospiraceae</taxon>
        <taxon>Agathobacter</taxon>
    </lineage>
</organism>
<name>A0A2G3E0I3_9FIRM</name>
<reference evidence="2 3" key="2">
    <citation type="submission" date="2017-10" db="EMBL/GenBank/DDBJ databases">
        <authorList>
            <person name="Banno H."/>
            <person name="Chua N.-H."/>
        </authorList>
    </citation>
    <scope>NUCLEOTIDE SEQUENCE [LARGE SCALE GENOMIC DNA]</scope>
    <source>
        <strain evidence="2 3">JK623</strain>
    </source>
</reference>
<sequence length="1634" mass="180110">MEWDKDGTLALVMDIFLQENVAQLREEKETVKIVFEKWYFCPSFVRIQVVPLDYKIFERGVLHMRTRAEKKQNNQSQANQMMNHLRQTKAATLQKITEVGRRNKKLVYPILILLVPFLFLYNLMIYAVGKSRANKGLSRAMAFGMAIAVMVTAIPLTHYANSFIKAATIGNNKYPYLVSVSDGQIKLAVDCTNASSYSWYVASEKNGNYEAISGANGQTYTFAGRDGYWYKCKVDSTFTEPVQTVSTSGEVPFRRGSSTGWYIGNGSMAYTLVGSEGAIQSFDVVGLYQGSYIQTSYGANWGFYTSSETNPQGVNYRSATMASLSNVKVSFQKTNAFQVDFRVGMPSGQKSFAIETDVQINTNDSAPVKAIIKNNKIEQIGMVSGSYANPRDDDAAFAITPQTAASEVWIDDFSEVNVWDSKTYDSGVSEHKEATNYKGKNVLSLYEGGDSGMSVSWENLSTSEVVFSFGVGSLADVGFGISTSADYESGVVTGLDQNGSYVITVGSNKYYFDNIPHDYIQFVGKDSRGTAYDFRGKTLNIVQIVDGKESDPSELQIETKPNTPPVVQEAKVTVDSKQRKINIETAAGQEYICVPSNITIDHYSSVWNHALSANGAISFTSDSTGAAFDVSKQYVVYTRVAATSSTPWSDISAKTSEFRFHEHHWNYYAQGNAIYAYCDGEIYQEDCAYIGRNHAMALTLNEIGTAVYTGRPIVATITNPLTGETGKSPSNVRYYKGSEQLASAPTRVGTYRAEVTYENLVASIDFSIVRADQNATISISDYTFDGEVSTPVIRNVKENAEVTFYYNTTNSNVGGTPWTELEKDTLDPGTYFVYATLTETENYNVYTTTPFTFTINRATLGVTAEAYVGTYDGQNHGISVNVGAPAEGATITYSTSRNGIYTETPVSFKDVETGEGTYTVYYKIEARGYETVYGSSTVVIEPKEVGFIWDDSDLVYNQTEQLPRVIVDPADLIDGDECLAGLTNAGSNVGEYEAQIVSLSNPNYKLPENRDDCVHGYRVVPKAAELLEVQTNRNDNVYVMTRGEISPEIVIVDGDRVLTEGVDYILSGDLSADAYGTYRVIVQGIGNYDATQEIVWQIDDPYEPSVSVSLDTKVWNHINDGTRAGLFFNTNCAFVIKGSDGEKESGLASLGYYKSETKLNVAQLGALTTADWTAIGSGKSVMVTPDQTCYIYAKAVDAAGNISYAASDNVVLDATLPVISGISSNTLYCETPSFTVSDSNLAAVKVNGSVVSPTADGTYILPGNGKVYTITVADRAGNVVQLKDITVYSGHSYAEYEYDDNATTGANATEHAYCEHCGYKDVREVEGTKIERTTENSILDVKKNEKGGELYTTFVGDKDAGSVELGNFDTELASNLLDEEEMQAYRDGNKVEVFMEAVALNEKQVPERDGQQLKNFLTRQENGMKFGHYLDLSLFKRIYDAQGHANPAVRITDTRNSAIMVVVTVPRNLWNVDVEVIRTFGIVRVHDGVAENLAGKYNERNHTITFYTSKFSTYALTYVDEMKANAPTMDQALWNRLLEQSIDTNANANARALVQRNKIQRNAFLQKLNEVRDAGVATIGSALVAKWTHQETAPTIVSMRFLFAAVWAAVLVCFFFLILYKRNEDEEEDDEIIV</sequence>
<dbReference type="Proteomes" id="UP000224563">
    <property type="component" value="Unassembled WGS sequence"/>
</dbReference>
<feature type="transmembrane region" description="Helical" evidence="1">
    <location>
        <begin position="1601"/>
        <end position="1620"/>
    </location>
</feature>